<dbReference type="EC" id="2.7.8.26" evidence="5 19"/>
<reference evidence="20 21" key="1">
    <citation type="journal article" date="2023" name="J. Phycol.">
        <title>Chrysosporum ovalisporum is synonymous with the true-branching cyanobacterium Umezakia natans (Nostocales/Aphanizomenonaceae).</title>
        <authorList>
            <person name="McGregor G.B."/>
            <person name="Sendall B.C."/>
            <person name="Niiyama Y."/>
            <person name="Tuji A."/>
            <person name="Willis A."/>
        </authorList>
    </citation>
    <scope>NUCLEOTIDE SEQUENCE [LARGE SCALE GENOMIC DNA]</scope>
    <source>
        <strain evidence="20 21">ANA360D</strain>
    </source>
</reference>
<comment type="subcellular location">
    <subcellularLocation>
        <location evidence="2 19">Cell membrane</location>
        <topology evidence="2 19">Multi-pass membrane protein</topology>
    </subcellularLocation>
</comment>
<evidence type="ECO:0000256" key="14">
    <source>
        <dbReference type="ARBA" id="ARBA00025228"/>
    </source>
</evidence>
<evidence type="ECO:0000256" key="5">
    <source>
        <dbReference type="ARBA" id="ARBA00013200"/>
    </source>
</evidence>
<dbReference type="AlphaFoldDB" id="A0AA43GPN0"/>
<evidence type="ECO:0000256" key="18">
    <source>
        <dbReference type="ARBA" id="ARBA00049504"/>
    </source>
</evidence>
<feature type="transmembrane region" description="Helical" evidence="19">
    <location>
        <begin position="183"/>
        <end position="200"/>
    </location>
</feature>
<evidence type="ECO:0000256" key="19">
    <source>
        <dbReference type="HAMAP-Rule" id="MF_00719"/>
    </source>
</evidence>
<dbReference type="RefSeq" id="WP_280653523.1">
    <property type="nucleotide sequence ID" value="NZ_JANQDH010000023.1"/>
</dbReference>
<keyword evidence="9 19" id="KW-0808">Transferase</keyword>
<keyword evidence="7 19" id="KW-1003">Cell membrane</keyword>
<evidence type="ECO:0000256" key="2">
    <source>
        <dbReference type="ARBA" id="ARBA00004651"/>
    </source>
</evidence>
<evidence type="ECO:0000256" key="7">
    <source>
        <dbReference type="ARBA" id="ARBA00022475"/>
    </source>
</evidence>
<comment type="function">
    <text evidence="14 19">Joins adenosylcobinamide-GDP and alpha-ribazole to generate adenosylcobalamin (Ado-cobalamin). Also synthesizes adenosylcobalamin 5'-phosphate from adenosylcobinamide-GDP and alpha-ribazole 5'-phosphate.</text>
</comment>
<dbReference type="GO" id="GO:0051073">
    <property type="term" value="F:adenosylcobinamide-GDP ribazoletransferase activity"/>
    <property type="evidence" value="ECO:0007669"/>
    <property type="project" value="UniProtKB-UniRule"/>
</dbReference>
<evidence type="ECO:0000256" key="11">
    <source>
        <dbReference type="ARBA" id="ARBA00022842"/>
    </source>
</evidence>
<keyword evidence="11 19" id="KW-0460">Magnesium</keyword>
<dbReference type="GO" id="GO:0009236">
    <property type="term" value="P:cobalamin biosynthetic process"/>
    <property type="evidence" value="ECO:0007669"/>
    <property type="project" value="UniProtKB-UniRule"/>
</dbReference>
<dbReference type="PANTHER" id="PTHR34148">
    <property type="entry name" value="ADENOSYLCOBINAMIDE-GDP RIBAZOLETRANSFERASE"/>
    <property type="match status" value="1"/>
</dbReference>
<protein>
    <recommendedName>
        <fullName evidence="6 19">Adenosylcobinamide-GDP ribazoletransferase</fullName>
        <ecNumber evidence="5 19">2.7.8.26</ecNumber>
    </recommendedName>
    <alternativeName>
        <fullName evidence="16 19">Cobalamin synthase</fullName>
    </alternativeName>
    <alternativeName>
        <fullName evidence="15 19">Cobalamin-5'-phosphate synthase</fullName>
    </alternativeName>
</protein>
<keyword evidence="13 19" id="KW-0472">Membrane</keyword>
<keyword evidence="8 19" id="KW-0169">Cobalamin biosynthesis</keyword>
<evidence type="ECO:0000256" key="1">
    <source>
        <dbReference type="ARBA" id="ARBA00001946"/>
    </source>
</evidence>
<evidence type="ECO:0000256" key="13">
    <source>
        <dbReference type="ARBA" id="ARBA00023136"/>
    </source>
</evidence>
<comment type="pathway">
    <text evidence="3 19">Cofactor biosynthesis; adenosylcobalamin biosynthesis; adenosylcobalamin from cob(II)yrinate a,c-diamide: step 7/7.</text>
</comment>
<sequence length="256" mass="27882">MSQPQWWKKLVFNLYASIIFYTSIPLPYINELDFRTVAYFAPLVGLMIGGILGLGDAAMNYLGMPVIIRSALIVVTWIVITGGLHLDGAMDTADGLAVTNPERRLEVMTDSATGAFGAMTAIALILLKTTALIDIEQHRGLVLMAACGWGRWGQQLAIARYPYLKPTGKGAFHKQAIRSYKDLLPGLLLLLSLSAVMTLLNGQDLFFALSMILTGSAMATLTGVWFHHQLGGHTGDTYGAVVEWTEALFLCVLTIF</sequence>
<dbReference type="GO" id="GO:0008818">
    <property type="term" value="F:cobalamin 5'-phosphate synthase activity"/>
    <property type="evidence" value="ECO:0007669"/>
    <property type="project" value="UniProtKB-UniRule"/>
</dbReference>
<evidence type="ECO:0000256" key="16">
    <source>
        <dbReference type="ARBA" id="ARBA00032853"/>
    </source>
</evidence>
<dbReference type="PANTHER" id="PTHR34148:SF1">
    <property type="entry name" value="ADENOSYLCOBINAMIDE-GDP RIBAZOLETRANSFERASE"/>
    <property type="match status" value="1"/>
</dbReference>
<dbReference type="NCBIfam" id="TIGR00317">
    <property type="entry name" value="cobS"/>
    <property type="match status" value="1"/>
</dbReference>
<evidence type="ECO:0000313" key="21">
    <source>
        <dbReference type="Proteomes" id="UP001159387"/>
    </source>
</evidence>
<evidence type="ECO:0000256" key="15">
    <source>
        <dbReference type="ARBA" id="ARBA00032605"/>
    </source>
</evidence>
<feature type="transmembrane region" description="Helical" evidence="19">
    <location>
        <begin position="66"/>
        <end position="86"/>
    </location>
</feature>
<keyword evidence="12 19" id="KW-1133">Transmembrane helix</keyword>
<comment type="catalytic activity">
    <reaction evidence="18 19">
        <text>alpha-ribazole 5'-phosphate + adenosylcob(III)inamide-GDP = adenosylcob(III)alamin 5'-phosphate + GMP + H(+)</text>
        <dbReference type="Rhea" id="RHEA:23560"/>
        <dbReference type="ChEBI" id="CHEBI:15378"/>
        <dbReference type="ChEBI" id="CHEBI:57918"/>
        <dbReference type="ChEBI" id="CHEBI:58115"/>
        <dbReference type="ChEBI" id="CHEBI:60487"/>
        <dbReference type="ChEBI" id="CHEBI:60493"/>
        <dbReference type="EC" id="2.7.8.26"/>
    </reaction>
</comment>
<organism evidence="20 21">
    <name type="scientific">Chrysosporum bergii ANA360D</name>
    <dbReference type="NCBI Taxonomy" id="617107"/>
    <lineage>
        <taxon>Bacteria</taxon>
        <taxon>Bacillati</taxon>
        <taxon>Cyanobacteriota</taxon>
        <taxon>Cyanophyceae</taxon>
        <taxon>Nostocales</taxon>
        <taxon>Nodulariaceae</taxon>
        <taxon>Chrysosporum</taxon>
    </lineage>
</organism>
<evidence type="ECO:0000256" key="4">
    <source>
        <dbReference type="ARBA" id="ARBA00010561"/>
    </source>
</evidence>
<evidence type="ECO:0000256" key="9">
    <source>
        <dbReference type="ARBA" id="ARBA00022679"/>
    </source>
</evidence>
<feature type="transmembrane region" description="Helical" evidence="19">
    <location>
        <begin position="12"/>
        <end position="30"/>
    </location>
</feature>
<comment type="catalytic activity">
    <reaction evidence="17 19">
        <text>alpha-ribazole + adenosylcob(III)inamide-GDP = adenosylcob(III)alamin + GMP + H(+)</text>
        <dbReference type="Rhea" id="RHEA:16049"/>
        <dbReference type="ChEBI" id="CHEBI:10329"/>
        <dbReference type="ChEBI" id="CHEBI:15378"/>
        <dbReference type="ChEBI" id="CHEBI:18408"/>
        <dbReference type="ChEBI" id="CHEBI:58115"/>
        <dbReference type="ChEBI" id="CHEBI:60487"/>
        <dbReference type="EC" id="2.7.8.26"/>
    </reaction>
</comment>
<evidence type="ECO:0000256" key="12">
    <source>
        <dbReference type="ARBA" id="ARBA00022989"/>
    </source>
</evidence>
<keyword evidence="21" id="KW-1185">Reference proteome</keyword>
<evidence type="ECO:0000313" key="20">
    <source>
        <dbReference type="EMBL" id="MDH6059510.1"/>
    </source>
</evidence>
<dbReference type="Proteomes" id="UP001159387">
    <property type="component" value="Unassembled WGS sequence"/>
</dbReference>
<evidence type="ECO:0000256" key="3">
    <source>
        <dbReference type="ARBA" id="ARBA00004663"/>
    </source>
</evidence>
<keyword evidence="10 19" id="KW-0812">Transmembrane</keyword>
<evidence type="ECO:0000256" key="10">
    <source>
        <dbReference type="ARBA" id="ARBA00022692"/>
    </source>
</evidence>
<evidence type="ECO:0000256" key="17">
    <source>
        <dbReference type="ARBA" id="ARBA00048623"/>
    </source>
</evidence>
<comment type="caution">
    <text evidence="20">The sequence shown here is derived from an EMBL/GenBank/DDBJ whole genome shotgun (WGS) entry which is preliminary data.</text>
</comment>
<proteinExistence type="inferred from homology"/>
<dbReference type="InterPro" id="IPR003805">
    <property type="entry name" value="CobS"/>
</dbReference>
<accession>A0AA43GPN0</accession>
<gene>
    <name evidence="19 20" type="primary">cobS</name>
    <name evidence="20" type="ORF">NWP17_03505</name>
</gene>
<evidence type="ECO:0000256" key="6">
    <source>
        <dbReference type="ARBA" id="ARBA00015850"/>
    </source>
</evidence>
<dbReference type="EMBL" id="JANQDH010000023">
    <property type="protein sequence ID" value="MDH6059510.1"/>
    <property type="molecule type" value="Genomic_DNA"/>
</dbReference>
<comment type="cofactor">
    <cofactor evidence="1 19">
        <name>Mg(2+)</name>
        <dbReference type="ChEBI" id="CHEBI:18420"/>
    </cofactor>
</comment>
<feature type="transmembrane region" description="Helical" evidence="19">
    <location>
        <begin position="206"/>
        <end position="226"/>
    </location>
</feature>
<dbReference type="Pfam" id="PF02654">
    <property type="entry name" value="CobS"/>
    <property type="match status" value="1"/>
</dbReference>
<feature type="transmembrane region" description="Helical" evidence="19">
    <location>
        <begin position="36"/>
        <end position="54"/>
    </location>
</feature>
<dbReference type="HAMAP" id="MF_00719">
    <property type="entry name" value="CobS"/>
    <property type="match status" value="1"/>
</dbReference>
<evidence type="ECO:0000256" key="8">
    <source>
        <dbReference type="ARBA" id="ARBA00022573"/>
    </source>
</evidence>
<dbReference type="GO" id="GO:0005886">
    <property type="term" value="C:plasma membrane"/>
    <property type="evidence" value="ECO:0007669"/>
    <property type="project" value="UniProtKB-SubCell"/>
</dbReference>
<name>A0AA43GPN0_9CYAN</name>
<comment type="similarity">
    <text evidence="4 19">Belongs to the CobS family.</text>
</comment>
<feature type="transmembrane region" description="Helical" evidence="19">
    <location>
        <begin position="115"/>
        <end position="135"/>
    </location>
</feature>